<feature type="transmembrane region" description="Helical" evidence="2">
    <location>
        <begin position="12"/>
        <end position="31"/>
    </location>
</feature>
<gene>
    <name evidence="3" type="ORF">F2N06_03185</name>
</gene>
<comment type="caution">
    <text evidence="3">The sequence shown here is derived from an EMBL/GenBank/DDBJ whole genome shotgun (WGS) entry which is preliminary data.</text>
</comment>
<reference evidence="3" key="1">
    <citation type="submission" date="2019-09" db="EMBL/GenBank/DDBJ databases">
        <authorList>
            <consortium name="GenomeTrakr network: Whole genome sequencing for foodborne pathogen traceback"/>
        </authorList>
    </citation>
    <scope>NUCLEOTIDE SEQUENCE [LARGE SCALE GENOMIC DNA]</scope>
    <source>
        <strain evidence="3">TTU_583</strain>
    </source>
</reference>
<protein>
    <submittedName>
        <fullName evidence="3">Energy transducer TonB</fullName>
    </submittedName>
</protein>
<dbReference type="Pfam" id="PF13103">
    <property type="entry name" value="TonB_2"/>
    <property type="match status" value="1"/>
</dbReference>
<sequence>MKEYGLSNVNSFLLAVVVYICIILLVFFRLITHTQPAIQYTDIQDSFIDIELMEPSKKVVNEQSIPKDIQKPTQELDIEKLFAQTTNKAVKTEDIDQKASNFNELFGNIKEVQEEKTTKIQSSAKSETTSSSKTQASELVKQLNDSLLEEESINQGESIKSQKTGIYDEFLGKVVRTITQRWRQYHPNSENISVRVKIFIDENGIFGYTSVEKSGNSLYDAKVAEFLENQKGKFIAYPPQNKSISITMNLKDEVQIQK</sequence>
<dbReference type="SUPFAM" id="SSF74653">
    <property type="entry name" value="TolA/TonB C-terminal domain"/>
    <property type="match status" value="1"/>
</dbReference>
<keyword evidence="2" id="KW-0472">Membrane</keyword>
<keyword evidence="2" id="KW-0812">Transmembrane</keyword>
<proteinExistence type="predicted"/>
<feature type="compositionally biased region" description="Low complexity" evidence="1">
    <location>
        <begin position="121"/>
        <end position="136"/>
    </location>
</feature>
<accession>A0A698FDR9</accession>
<evidence type="ECO:0000256" key="2">
    <source>
        <dbReference type="SAM" id="Phobius"/>
    </source>
</evidence>
<evidence type="ECO:0000256" key="1">
    <source>
        <dbReference type="SAM" id="MobiDB-lite"/>
    </source>
</evidence>
<dbReference type="EMBL" id="AAKUWM010000004">
    <property type="protein sequence ID" value="ECV9657017.1"/>
    <property type="molecule type" value="Genomic_DNA"/>
</dbReference>
<name>A0A698FDR9_CAMJU</name>
<organism evidence="3">
    <name type="scientific">Campylobacter jejuni</name>
    <dbReference type="NCBI Taxonomy" id="197"/>
    <lineage>
        <taxon>Bacteria</taxon>
        <taxon>Pseudomonadati</taxon>
        <taxon>Campylobacterota</taxon>
        <taxon>Epsilonproteobacteria</taxon>
        <taxon>Campylobacterales</taxon>
        <taxon>Campylobacteraceae</taxon>
        <taxon>Campylobacter</taxon>
    </lineage>
</organism>
<feature type="region of interest" description="Disordered" evidence="1">
    <location>
        <begin position="117"/>
        <end position="136"/>
    </location>
</feature>
<keyword evidence="2" id="KW-1133">Transmembrane helix</keyword>
<evidence type="ECO:0000313" key="3">
    <source>
        <dbReference type="EMBL" id="ECV9657017.1"/>
    </source>
</evidence>
<dbReference type="AlphaFoldDB" id="A0A698FDR9"/>